<evidence type="ECO:0000313" key="3">
    <source>
        <dbReference type="Proteomes" id="UP000178606"/>
    </source>
</evidence>
<feature type="transmembrane region" description="Helical" evidence="1">
    <location>
        <begin position="114"/>
        <end position="133"/>
    </location>
</feature>
<dbReference type="InterPro" id="IPR025576">
    <property type="entry name" value="YwiC"/>
</dbReference>
<gene>
    <name evidence="2" type="ORF">A3F84_09315</name>
</gene>
<feature type="transmembrane region" description="Helical" evidence="1">
    <location>
        <begin position="32"/>
        <end position="51"/>
    </location>
</feature>
<name>A0A1F6C7Q3_HANXR</name>
<dbReference type="AlphaFoldDB" id="A0A1F6C7Q3"/>
<keyword evidence="1" id="KW-0472">Membrane</keyword>
<feature type="transmembrane region" description="Helical" evidence="1">
    <location>
        <begin position="139"/>
        <end position="159"/>
    </location>
</feature>
<evidence type="ECO:0000256" key="1">
    <source>
        <dbReference type="SAM" id="Phobius"/>
    </source>
</evidence>
<feature type="transmembrane region" description="Helical" evidence="1">
    <location>
        <begin position="7"/>
        <end position="26"/>
    </location>
</feature>
<accession>A0A1F6C7Q3</accession>
<organism evidence="2 3">
    <name type="scientific">Handelsmanbacteria sp. (strain RIFCSPLOWO2_12_FULL_64_10)</name>
    <dbReference type="NCBI Taxonomy" id="1817868"/>
    <lineage>
        <taxon>Bacteria</taxon>
        <taxon>Candidatus Handelsmaniibacteriota</taxon>
    </lineage>
</organism>
<feature type="transmembrane region" description="Helical" evidence="1">
    <location>
        <begin position="63"/>
        <end position="79"/>
    </location>
</feature>
<evidence type="ECO:0008006" key="4">
    <source>
        <dbReference type="Google" id="ProtNLM"/>
    </source>
</evidence>
<comment type="caution">
    <text evidence="2">The sequence shown here is derived from an EMBL/GenBank/DDBJ whole genome shotgun (WGS) entry which is preliminary data.</text>
</comment>
<keyword evidence="1" id="KW-0812">Transmembrane</keyword>
<dbReference type="Proteomes" id="UP000178606">
    <property type="component" value="Unassembled WGS sequence"/>
</dbReference>
<keyword evidence="1" id="KW-1133">Transmembrane helix</keyword>
<proteinExistence type="predicted"/>
<dbReference type="Pfam" id="PF14256">
    <property type="entry name" value="YwiC"/>
    <property type="match status" value="1"/>
</dbReference>
<protein>
    <recommendedName>
        <fullName evidence="4">YwiC-like family protein</fullName>
    </recommendedName>
</protein>
<sequence length="258" mass="27606">MIPRAHGAWVMFAAPFVVAAGVAGRFDLPAGLLLAAGLALFLADAPLMALVRGRQRARAVRWATAYGLVGGAATAALLVHYRLLILIPFGFFGLAVMGVRLFQASIREDRSAGAELLSLAGFSASAPATYAVLTGYLDLTALLLWALHALFFGSSVFYVKMRVRTVAHRRRPGTQEDESDFGRATVCYHATLAFLVSILAVAGHLPALAALAFAPIVLRALWAVARRPDDLRLWRIGAAETGYAVAFAVLVVMAFRIQ</sequence>
<reference evidence="2 3" key="1">
    <citation type="journal article" date="2016" name="Nat. Commun.">
        <title>Thousands of microbial genomes shed light on interconnected biogeochemical processes in an aquifer system.</title>
        <authorList>
            <person name="Anantharaman K."/>
            <person name="Brown C.T."/>
            <person name="Hug L.A."/>
            <person name="Sharon I."/>
            <person name="Castelle C.J."/>
            <person name="Probst A.J."/>
            <person name="Thomas B.C."/>
            <person name="Singh A."/>
            <person name="Wilkins M.J."/>
            <person name="Karaoz U."/>
            <person name="Brodie E.L."/>
            <person name="Williams K.H."/>
            <person name="Hubbard S.S."/>
            <person name="Banfield J.F."/>
        </authorList>
    </citation>
    <scope>NUCLEOTIDE SEQUENCE [LARGE SCALE GENOMIC DNA]</scope>
    <source>
        <strain evidence="3">RIFCSPLOWO2_12_FULL_64_10</strain>
    </source>
</reference>
<feature type="transmembrane region" description="Helical" evidence="1">
    <location>
        <begin position="237"/>
        <end position="257"/>
    </location>
</feature>
<feature type="transmembrane region" description="Helical" evidence="1">
    <location>
        <begin position="85"/>
        <end position="102"/>
    </location>
</feature>
<evidence type="ECO:0000313" key="2">
    <source>
        <dbReference type="EMBL" id="OGG45185.1"/>
    </source>
</evidence>
<dbReference type="EMBL" id="MFKF01000384">
    <property type="protein sequence ID" value="OGG45185.1"/>
    <property type="molecule type" value="Genomic_DNA"/>
</dbReference>